<evidence type="ECO:0008006" key="3">
    <source>
        <dbReference type="Google" id="ProtNLM"/>
    </source>
</evidence>
<evidence type="ECO:0000256" key="1">
    <source>
        <dbReference type="SAM" id="Coils"/>
    </source>
</evidence>
<comment type="caution">
    <text evidence="2">The sequence shown here is derived from an EMBL/GenBank/DDBJ whole genome shotgun (WGS) entry which is preliminary data.</text>
</comment>
<protein>
    <recommendedName>
        <fullName evidence="3">MalT-like TPR region domain-containing protein</fullName>
    </recommendedName>
</protein>
<dbReference type="InterPro" id="IPR002093">
    <property type="entry name" value="BRCA2_repeat"/>
</dbReference>
<organism evidence="2">
    <name type="scientific">bioreactor metagenome</name>
    <dbReference type="NCBI Taxonomy" id="1076179"/>
    <lineage>
        <taxon>unclassified sequences</taxon>
        <taxon>metagenomes</taxon>
        <taxon>ecological metagenomes</taxon>
    </lineage>
</organism>
<evidence type="ECO:0000313" key="2">
    <source>
        <dbReference type="EMBL" id="MPM40528.1"/>
    </source>
</evidence>
<dbReference type="InterPro" id="IPR011990">
    <property type="entry name" value="TPR-like_helical_dom_sf"/>
</dbReference>
<name>A0A644ZJM7_9ZZZZ</name>
<dbReference type="PROSITE" id="PS50138">
    <property type="entry name" value="BRCA2_REPEAT"/>
    <property type="match status" value="1"/>
</dbReference>
<proteinExistence type="predicted"/>
<keyword evidence="1" id="KW-0175">Coiled coil</keyword>
<dbReference type="Gene3D" id="1.25.40.10">
    <property type="entry name" value="Tetratricopeptide repeat domain"/>
    <property type="match status" value="1"/>
</dbReference>
<dbReference type="AlphaFoldDB" id="A0A644ZJM7"/>
<sequence>MAKIKKRIENLELEKAKDELNGKSLYKGKRSQFKEMLLWHTIHTATGILVEAYEVTEKIFKLASNDSDYQIALARRAITMYEAGNHELFREVIEKIDSNIKKDRGEALLAESLKAYALKNSGQPVEAKKLLRTALDTYGEGPEAIIAYINLAFYEDLDGNTREALHILNKAKIELDKLNNKLFVSSLYHNLIVLLLKSDDTKQAEAMLKEYEEKIDKKNKDQYLDFLNEKLIFARQISKASIIEDVYKTFRDQIQPYVSYEKVLLLTINLLRMESGNKGKTKENLLSIQKRLDSVFGLKFPNNWYAIKEILYALKELEKDGIDKAWDDLYERLLGKIDELKSEVEEFRSNIPEAIFSMHYDWIMEELTLHKYSARKEADYNDKFFAKLFSLADSMIKIASDAQNDLFIARSCALYCDEFSAFGRIMGKGSLEKFGLAAGEYLLELERIAEAHPAENDYAEFAIASGRFALLVEENFQKAQMWYNEFEKRKISALHYAPWLRRYFEELKAALLCRRSDPRRS</sequence>
<feature type="coiled-coil region" evidence="1">
    <location>
        <begin position="161"/>
        <end position="221"/>
    </location>
</feature>
<dbReference type="EMBL" id="VSSQ01009033">
    <property type="protein sequence ID" value="MPM40528.1"/>
    <property type="molecule type" value="Genomic_DNA"/>
</dbReference>
<gene>
    <name evidence="2" type="ORF">SDC9_87172</name>
</gene>
<dbReference type="SUPFAM" id="SSF48452">
    <property type="entry name" value="TPR-like"/>
    <property type="match status" value="1"/>
</dbReference>
<reference evidence="2" key="1">
    <citation type="submission" date="2019-08" db="EMBL/GenBank/DDBJ databases">
        <authorList>
            <person name="Kucharzyk K."/>
            <person name="Murdoch R.W."/>
            <person name="Higgins S."/>
            <person name="Loffler F."/>
        </authorList>
    </citation>
    <scope>NUCLEOTIDE SEQUENCE</scope>
</reference>
<accession>A0A644ZJM7</accession>